<keyword evidence="1" id="KW-0560">Oxidoreductase</keyword>
<dbReference type="PROSITE" id="PS00508">
    <property type="entry name" value="NI_HGENASE_L_2"/>
    <property type="match status" value="1"/>
</dbReference>
<dbReference type="InterPro" id="IPR001501">
    <property type="entry name" value="Ni-dep_hyd_lsu"/>
</dbReference>
<reference evidence="3" key="1">
    <citation type="journal article" date="2020" name="mSystems">
        <title>Genome- and Community-Level Interaction Insights into Carbon Utilization and Element Cycling Functions of Hydrothermarchaeota in Hydrothermal Sediment.</title>
        <authorList>
            <person name="Zhou Z."/>
            <person name="Liu Y."/>
            <person name="Xu W."/>
            <person name="Pan J."/>
            <person name="Luo Z.H."/>
            <person name="Li M."/>
        </authorList>
    </citation>
    <scope>NUCLEOTIDE SEQUENCE [LARGE SCALE GENOMIC DNA]</scope>
    <source>
        <strain evidence="3">SpSt-508</strain>
    </source>
</reference>
<feature type="binding site" evidence="2">
    <location>
        <position position="100"/>
    </location>
    <ligand>
        <name>Ni(2+)</name>
        <dbReference type="ChEBI" id="CHEBI:49786"/>
    </ligand>
</feature>
<dbReference type="AlphaFoldDB" id="A0A7C4QRZ1"/>
<dbReference type="PANTHER" id="PTHR43600">
    <property type="entry name" value="COENZYME F420 HYDROGENASE, SUBUNIT ALPHA"/>
    <property type="match status" value="1"/>
</dbReference>
<keyword evidence="2" id="KW-0408">Iron</keyword>
<dbReference type="InterPro" id="IPR018194">
    <property type="entry name" value="Ni-dep_hyd_lsu_Ni_BS"/>
</dbReference>
<feature type="binding site" evidence="2">
    <location>
        <position position="103"/>
    </location>
    <ligand>
        <name>Fe cation</name>
        <dbReference type="ChEBI" id="CHEBI:24875"/>
    </ligand>
</feature>
<feature type="binding site" evidence="2">
    <location>
        <position position="81"/>
    </location>
    <ligand>
        <name>Ni(2+)</name>
        <dbReference type="ChEBI" id="CHEBI:49786"/>
    </ligand>
</feature>
<dbReference type="GO" id="GO:0008901">
    <property type="term" value="F:ferredoxin hydrogenase activity"/>
    <property type="evidence" value="ECO:0007669"/>
    <property type="project" value="InterPro"/>
</dbReference>
<name>A0A7C4QRZ1_9PLAN</name>
<comment type="cofactor">
    <cofactor evidence="2">
        <name>Fe cation</name>
        <dbReference type="ChEBI" id="CHEBI:24875"/>
    </cofactor>
</comment>
<feature type="binding site" evidence="2">
    <location>
        <position position="454"/>
    </location>
    <ligand>
        <name>Ni(2+)</name>
        <dbReference type="ChEBI" id="CHEBI:49786"/>
    </ligand>
</feature>
<keyword evidence="2" id="KW-0533">Nickel</keyword>
<dbReference type="Gene3D" id="1.10.645.10">
    <property type="entry name" value="Cytochrome-c3 Hydrogenase, chain B"/>
    <property type="match status" value="1"/>
</dbReference>
<dbReference type="Pfam" id="PF00374">
    <property type="entry name" value="NiFeSe_Hases"/>
    <property type="match status" value="2"/>
</dbReference>
<accession>A0A7C4QRZ1</accession>
<keyword evidence="2" id="KW-0460">Magnesium</keyword>
<feature type="binding site" evidence="2">
    <location>
        <position position="457"/>
    </location>
    <ligand>
        <name>Fe cation</name>
        <dbReference type="ChEBI" id="CHEBI:24875"/>
    </ligand>
</feature>
<evidence type="ECO:0000313" key="3">
    <source>
        <dbReference type="EMBL" id="HGT39946.1"/>
    </source>
</evidence>
<dbReference type="SUPFAM" id="SSF56762">
    <property type="entry name" value="HydB/Nqo4-like"/>
    <property type="match status" value="1"/>
</dbReference>
<feature type="binding site" evidence="2">
    <location>
        <position position="103"/>
    </location>
    <ligand>
        <name>Ni(2+)</name>
        <dbReference type="ChEBI" id="CHEBI:49786"/>
    </ligand>
</feature>
<gene>
    <name evidence="3" type="ORF">ENS64_11900</name>
</gene>
<dbReference type="InterPro" id="IPR029014">
    <property type="entry name" value="NiFe-Hase_large"/>
</dbReference>
<evidence type="ECO:0000256" key="1">
    <source>
        <dbReference type="ARBA" id="ARBA00023002"/>
    </source>
</evidence>
<protein>
    <submittedName>
        <fullName evidence="3">Ni/Fe hydrogenase subunit alpha</fullName>
    </submittedName>
</protein>
<comment type="caution">
    <text evidence="3">The sequence shown here is derived from an EMBL/GenBank/DDBJ whole genome shotgun (WGS) entry which is preliminary data.</text>
</comment>
<dbReference type="PANTHER" id="PTHR43600:SF4">
    <property type="entry name" value="CYTOSOLIC NIFE-HYDROGENASE, ALPHA SUBUNIT"/>
    <property type="match status" value="1"/>
</dbReference>
<feature type="binding site" evidence="2">
    <location>
        <position position="460"/>
    </location>
    <ligand>
        <name>Mg(2+)</name>
        <dbReference type="ChEBI" id="CHEBI:18420"/>
    </ligand>
</feature>
<comment type="cofactor">
    <cofactor evidence="2">
        <name>Ni(2+)</name>
        <dbReference type="ChEBI" id="CHEBI:49786"/>
    </cofactor>
</comment>
<dbReference type="EMBL" id="DSVQ01000015">
    <property type="protein sequence ID" value="HGT39946.1"/>
    <property type="molecule type" value="Genomic_DNA"/>
</dbReference>
<sequence>MQPVDNTAPWPESAAAVPVARPVNGPAAPRLQKVLAVTTSDSIVVPILTRVEGEGGVTVQLRQGAVERVQLRIYEPPRLFERLLHGRPLEDAPDITARICGICPVAYQMSAVHALERALGVVVTPEIRRLRRLLYCGEWIESHCLHTHFLHAPDFFGAASGIELAQRFPAEIRRGLMLKKHGNRLVEAVGGRAIHPVNVAVGGFHRLPRREELQALIPDLEWGLSAAIDAARWMASFPFPRFEAPYEFVALRHPEEYPMNEGDIASSSGLSLPVADFDRFFRETQVPHSTALQAVRRDTGTPYFVGPLARVHLNREHLSPAARRLADEVGFAAECRNPFHGIIARSLEVVHAYEVALELIRGYTPRGPARVPYQPRAGRGCAATEAPRGLLFHDYEVDADGKIVSARIIPPTSQNQRQIECDLESYLNGRLAQAVPREQLTLDCEQLVRTYDPCISCSTHFLRVTWEEPA</sequence>
<organism evidence="3">
    <name type="scientific">Schlesneria paludicola</name>
    <dbReference type="NCBI Taxonomy" id="360056"/>
    <lineage>
        <taxon>Bacteria</taxon>
        <taxon>Pseudomonadati</taxon>
        <taxon>Planctomycetota</taxon>
        <taxon>Planctomycetia</taxon>
        <taxon>Planctomycetales</taxon>
        <taxon>Planctomycetaceae</taxon>
        <taxon>Schlesneria</taxon>
    </lineage>
</organism>
<keyword evidence="2" id="KW-0479">Metal-binding</keyword>
<feature type="binding site" evidence="2">
    <location>
        <position position="408"/>
    </location>
    <ligand>
        <name>Mg(2+)</name>
        <dbReference type="ChEBI" id="CHEBI:18420"/>
    </ligand>
</feature>
<proteinExistence type="predicted"/>
<evidence type="ECO:0000256" key="2">
    <source>
        <dbReference type="PIRSR" id="PIRSR601501-1"/>
    </source>
</evidence>
<dbReference type="GO" id="GO:0016151">
    <property type="term" value="F:nickel cation binding"/>
    <property type="evidence" value="ECO:0007669"/>
    <property type="project" value="InterPro"/>
</dbReference>